<feature type="transmembrane region" description="Helical" evidence="1">
    <location>
        <begin position="287"/>
        <end position="306"/>
    </location>
</feature>
<keyword evidence="1" id="KW-0812">Transmembrane</keyword>
<dbReference type="InterPro" id="IPR018580">
    <property type="entry name" value="Uncharacterised_YfhO"/>
</dbReference>
<feature type="transmembrane region" description="Helical" evidence="1">
    <location>
        <begin position="89"/>
        <end position="110"/>
    </location>
</feature>
<keyword evidence="1" id="KW-0472">Membrane</keyword>
<dbReference type="STRING" id="1797589.A2784_03270"/>
<feature type="transmembrane region" description="Helical" evidence="1">
    <location>
        <begin position="187"/>
        <end position="205"/>
    </location>
</feature>
<gene>
    <name evidence="2" type="ORF">A2784_03270</name>
</gene>
<reference evidence="2 3" key="1">
    <citation type="journal article" date="2016" name="Nat. Commun.">
        <title>Thousands of microbial genomes shed light on interconnected biogeochemical processes in an aquifer system.</title>
        <authorList>
            <person name="Anantharaman K."/>
            <person name="Brown C.T."/>
            <person name="Hug L.A."/>
            <person name="Sharon I."/>
            <person name="Castelle C.J."/>
            <person name="Probst A.J."/>
            <person name="Thomas B.C."/>
            <person name="Singh A."/>
            <person name="Wilkins M.J."/>
            <person name="Karaoz U."/>
            <person name="Brodie E.L."/>
            <person name="Williams K.H."/>
            <person name="Hubbard S.S."/>
            <person name="Banfield J.F."/>
        </authorList>
    </citation>
    <scope>NUCLEOTIDE SEQUENCE [LARGE SCALE GENOMIC DNA]</scope>
</reference>
<evidence type="ECO:0000256" key="1">
    <source>
        <dbReference type="SAM" id="Phobius"/>
    </source>
</evidence>
<sequence length="642" mass="74088">MKPFLGLVFVMIFFMRGWWQAGVPLTPREENIPQLTHIWNLKAAADKGVLWATWNPLNNAGAPNLIQRSYLIFAPLAQLADTNRISVDWIYRLANLIAFALSGLGVYALLRVLKLNPWASFIGALAYMLSPPHITLASDLLDFNFYWASIPWVFYLLERFIVSRHSFAISSLTGLLLAFAYFAGNTYFITIFPFLCFYAFMRLYLSRISLNLIIRFGFLTLAFFLLSSAFVILPTVMETSHTWLSREITRQQIIDLPHPEDILRLFPLRWQGHSPLAWDFDTRYPDLSWYLGTVVVLLAITGILSFRANWRQFLPGSLLLISVIPFFLIMRSPPLKLLVLKLLQLLPTVQSIFDRTYRLFILPSFILSLLAAFGAANLLRRRTWLGPIMVILLVFDFSPLSAYFFTAPRDDLKPSNSILAKLNSGSPGRYWSPFTFVKHLPRYRLEYTTSYITRPRVNGQYSYTALAPRYTSEVFEKNLFGALENQRQSVDQVSQWLNWGDTSYILLHRRLFDYEPILPQLQQLNWAEIDRDPNFILLENSRYLNPWSRPAPDHLTATITADSPMLITTSESWYPGWQVTVDHTRAPSVRANYAFLGVNIPAGRHQIDFYYRQPWYYLVGKLISLVTLGLIIYAQKTSRSSS</sequence>
<comment type="caution">
    <text evidence="2">The sequence shown here is derived from an EMBL/GenBank/DDBJ whole genome shotgun (WGS) entry which is preliminary data.</text>
</comment>
<evidence type="ECO:0008006" key="4">
    <source>
        <dbReference type="Google" id="ProtNLM"/>
    </source>
</evidence>
<feature type="transmembrane region" description="Helical" evidence="1">
    <location>
        <begin position="384"/>
        <end position="405"/>
    </location>
</feature>
<dbReference type="PANTHER" id="PTHR38454:SF1">
    <property type="entry name" value="INTEGRAL MEMBRANE PROTEIN"/>
    <property type="match status" value="1"/>
</dbReference>
<keyword evidence="1" id="KW-1133">Transmembrane helix</keyword>
<dbReference type="Proteomes" id="UP000177324">
    <property type="component" value="Unassembled WGS sequence"/>
</dbReference>
<dbReference type="EMBL" id="MHCH01000061">
    <property type="protein sequence ID" value="OGY15695.1"/>
    <property type="molecule type" value="Genomic_DNA"/>
</dbReference>
<feature type="transmembrane region" description="Helical" evidence="1">
    <location>
        <begin position="615"/>
        <end position="634"/>
    </location>
</feature>
<dbReference type="Pfam" id="PF09586">
    <property type="entry name" value="YfhO"/>
    <property type="match status" value="1"/>
</dbReference>
<protein>
    <recommendedName>
        <fullName evidence="4">Membrane protein 6-pyruvoyl-tetrahydropterin synthase-related domain-containing protein</fullName>
    </recommendedName>
</protein>
<evidence type="ECO:0000313" key="3">
    <source>
        <dbReference type="Proteomes" id="UP000177324"/>
    </source>
</evidence>
<dbReference type="PANTHER" id="PTHR38454">
    <property type="entry name" value="INTEGRAL MEMBRANE PROTEIN-RELATED"/>
    <property type="match status" value="1"/>
</dbReference>
<proteinExistence type="predicted"/>
<feature type="transmembrane region" description="Helical" evidence="1">
    <location>
        <begin position="318"/>
        <end position="339"/>
    </location>
</feature>
<accession>A0A1G1VJU9</accession>
<feature type="transmembrane region" description="Helical" evidence="1">
    <location>
        <begin position="359"/>
        <end position="379"/>
    </location>
</feature>
<organism evidence="2 3">
    <name type="scientific">Candidatus Chisholmbacteria bacterium RIFCSPHIGHO2_01_FULL_48_12</name>
    <dbReference type="NCBI Taxonomy" id="1797589"/>
    <lineage>
        <taxon>Bacteria</taxon>
        <taxon>Candidatus Chisholmiibacteriota</taxon>
    </lineage>
</organism>
<feature type="transmembrane region" description="Helical" evidence="1">
    <location>
        <begin position="117"/>
        <end position="134"/>
    </location>
</feature>
<name>A0A1G1VJU9_9BACT</name>
<feature type="transmembrane region" description="Helical" evidence="1">
    <location>
        <begin position="212"/>
        <end position="233"/>
    </location>
</feature>
<dbReference type="AlphaFoldDB" id="A0A1G1VJU9"/>
<evidence type="ECO:0000313" key="2">
    <source>
        <dbReference type="EMBL" id="OGY15695.1"/>
    </source>
</evidence>